<dbReference type="AlphaFoldDB" id="A0A1X3RWS0"/>
<gene>
    <name evidence="1" type="ORF">AU511_07295</name>
</gene>
<organism evidence="1 2">
    <name type="scientific">Lonsdalea iberica</name>
    <dbReference type="NCBI Taxonomy" id="1082703"/>
    <lineage>
        <taxon>Bacteria</taxon>
        <taxon>Pseudomonadati</taxon>
        <taxon>Pseudomonadota</taxon>
        <taxon>Gammaproteobacteria</taxon>
        <taxon>Enterobacterales</taxon>
        <taxon>Pectobacteriaceae</taxon>
        <taxon>Lonsdalea</taxon>
    </lineage>
</organism>
<protein>
    <submittedName>
        <fullName evidence="1">Uncharacterized protein</fullName>
    </submittedName>
</protein>
<dbReference type="EMBL" id="LUTP01000014">
    <property type="protein sequence ID" value="OSN06290.1"/>
    <property type="molecule type" value="Genomic_DNA"/>
</dbReference>
<sequence length="300" mass="35051">MNVYKLNVRTQGYWFLNKDEYEQRTARRSPWYKMSDEGKPRYFAICPACNNPIQIIGFYKLPSNVNSPFAKHYGKSVPGVGIFDHEAYLDCPYSDTRKSTSSDKGKRTPSELSRQILEILIENFDKVIWMLSTVTGIRIDEKLALDMLKQYKQEEGWLYSKATLMNIPWIFAYMSDNQKFLFKKINDLKFLQKLVSLAPDELDMTSRGYIVKATTCKKRIELSLYYTRHHSAVTEHILSESMDMVILLEVNGEKPRELYRKSIDFDFNYFNNIVNFSSWKSTEVGNKLLAHAKDILSECL</sequence>
<evidence type="ECO:0000313" key="2">
    <source>
        <dbReference type="Proteomes" id="UP000194020"/>
    </source>
</evidence>
<dbReference type="OrthoDB" id="6983824at2"/>
<proteinExistence type="predicted"/>
<reference evidence="1 2" key="1">
    <citation type="submission" date="2016-02" db="EMBL/GenBank/DDBJ databases">
        <title>Species-wide whole genome sequencing reveals diversity, host range in Lonsdalea quercina.</title>
        <authorList>
            <person name="Li Y."/>
        </authorList>
    </citation>
    <scope>NUCLEOTIDE SEQUENCE [LARGE SCALE GENOMIC DNA]</scope>
    <source>
        <strain evidence="1 2">LMG 26264</strain>
    </source>
</reference>
<accession>A0A1X3RWS0</accession>
<name>A0A1X3RWS0_9GAMM</name>
<dbReference type="RefSeq" id="WP_094109261.1">
    <property type="nucleotide sequence ID" value="NZ_LUTP01000014.1"/>
</dbReference>
<evidence type="ECO:0000313" key="1">
    <source>
        <dbReference type="EMBL" id="OSN06290.1"/>
    </source>
</evidence>
<dbReference type="Proteomes" id="UP000194020">
    <property type="component" value="Unassembled WGS sequence"/>
</dbReference>
<comment type="caution">
    <text evidence="1">The sequence shown here is derived from an EMBL/GenBank/DDBJ whole genome shotgun (WGS) entry which is preliminary data.</text>
</comment>